<evidence type="ECO:0008006" key="5">
    <source>
        <dbReference type="Google" id="ProtNLM"/>
    </source>
</evidence>
<feature type="chain" id="PRO_5012299739" description="Reverse transcriptase Ty1/copia-type domain-containing protein" evidence="2">
    <location>
        <begin position="29"/>
        <end position="312"/>
    </location>
</feature>
<keyword evidence="4" id="KW-1185">Reference proteome</keyword>
<dbReference type="Proteomes" id="UP000186817">
    <property type="component" value="Unassembled WGS sequence"/>
</dbReference>
<accession>A0A1Q9DSV1</accession>
<feature type="signal peptide" evidence="2">
    <location>
        <begin position="1"/>
        <end position="28"/>
    </location>
</feature>
<gene>
    <name evidence="3" type="ORF">AK812_SmicGene19368</name>
</gene>
<evidence type="ECO:0000256" key="2">
    <source>
        <dbReference type="SAM" id="SignalP"/>
    </source>
</evidence>
<comment type="caution">
    <text evidence="3">The sequence shown here is derived from an EMBL/GenBank/DDBJ whole genome shotgun (WGS) entry which is preliminary data.</text>
</comment>
<sequence>MQEIVTAFSLRWLMPLQAALSVLHLVSTVRIDNNQLVSFMMRVHPVEEGHRPRLLLDPPRPGGPGSSPASAASPSTLYPPSFAEIRAVTGDVAADELTGCDGWDPELHNATEEESELVEEYFEASWDENAEHAPENWPKLMPKQMLSSRDKEAPRRVPVLYNQGGSRFTAQELFAPASTLAATLGFMAIALNRDQELCTFDLNNASLPVDQPMPMTIEELLQKRGYANYFKEPTLFIKDGAASKAGLILHADDGLLASTRSEREELQRLLGEKVKVEFSTPMVHAGDELHVLKRKYIKMEDGTQMGGTLKLC</sequence>
<proteinExistence type="predicted"/>
<protein>
    <recommendedName>
        <fullName evidence="5">Reverse transcriptase Ty1/copia-type domain-containing protein</fullName>
    </recommendedName>
</protein>
<feature type="compositionally biased region" description="Low complexity" evidence="1">
    <location>
        <begin position="66"/>
        <end position="75"/>
    </location>
</feature>
<organism evidence="3 4">
    <name type="scientific">Symbiodinium microadriaticum</name>
    <name type="common">Dinoflagellate</name>
    <name type="synonym">Zooxanthella microadriatica</name>
    <dbReference type="NCBI Taxonomy" id="2951"/>
    <lineage>
        <taxon>Eukaryota</taxon>
        <taxon>Sar</taxon>
        <taxon>Alveolata</taxon>
        <taxon>Dinophyceae</taxon>
        <taxon>Suessiales</taxon>
        <taxon>Symbiodiniaceae</taxon>
        <taxon>Symbiodinium</taxon>
    </lineage>
</organism>
<dbReference type="EMBL" id="LSRX01000404">
    <property type="protein sequence ID" value="OLP98231.1"/>
    <property type="molecule type" value="Genomic_DNA"/>
</dbReference>
<evidence type="ECO:0000256" key="1">
    <source>
        <dbReference type="SAM" id="MobiDB-lite"/>
    </source>
</evidence>
<reference evidence="3 4" key="1">
    <citation type="submission" date="2016-02" db="EMBL/GenBank/DDBJ databases">
        <title>Genome analysis of coral dinoflagellate symbionts highlights evolutionary adaptations to a symbiotic lifestyle.</title>
        <authorList>
            <person name="Aranda M."/>
            <person name="Li Y."/>
            <person name="Liew Y.J."/>
            <person name="Baumgarten S."/>
            <person name="Simakov O."/>
            <person name="Wilson M."/>
            <person name="Piel J."/>
            <person name="Ashoor H."/>
            <person name="Bougouffa S."/>
            <person name="Bajic V.B."/>
            <person name="Ryu T."/>
            <person name="Ravasi T."/>
            <person name="Bayer T."/>
            <person name="Micklem G."/>
            <person name="Kim H."/>
            <person name="Bhak J."/>
            <person name="Lajeunesse T.C."/>
            <person name="Voolstra C.R."/>
        </authorList>
    </citation>
    <scope>NUCLEOTIDE SEQUENCE [LARGE SCALE GENOMIC DNA]</scope>
    <source>
        <strain evidence="3 4">CCMP2467</strain>
    </source>
</reference>
<keyword evidence="2" id="KW-0732">Signal</keyword>
<feature type="region of interest" description="Disordered" evidence="1">
    <location>
        <begin position="51"/>
        <end position="75"/>
    </location>
</feature>
<evidence type="ECO:0000313" key="3">
    <source>
        <dbReference type="EMBL" id="OLP98231.1"/>
    </source>
</evidence>
<name>A0A1Q9DSV1_SYMMI</name>
<evidence type="ECO:0000313" key="4">
    <source>
        <dbReference type="Proteomes" id="UP000186817"/>
    </source>
</evidence>
<dbReference type="AlphaFoldDB" id="A0A1Q9DSV1"/>